<keyword evidence="2" id="KW-0067">ATP-binding</keyword>
<dbReference type="Gene3D" id="1.10.510.10">
    <property type="entry name" value="Transferase(Phosphotransferase) domain 1"/>
    <property type="match status" value="1"/>
</dbReference>
<dbReference type="GO" id="GO:0005524">
    <property type="term" value="F:ATP binding"/>
    <property type="evidence" value="ECO:0007669"/>
    <property type="project" value="UniProtKB-KW"/>
</dbReference>
<dbReference type="EMBL" id="GG745358">
    <property type="protein sequence ID" value="KNE68825.1"/>
    <property type="molecule type" value="Genomic_DNA"/>
</dbReference>
<accession>A0A0L0T2E1</accession>
<feature type="region of interest" description="Disordered" evidence="3">
    <location>
        <begin position="48"/>
        <end position="79"/>
    </location>
</feature>
<gene>
    <name evidence="5" type="ORF">AMAG_13464</name>
</gene>
<protein>
    <submittedName>
        <fullName evidence="5">CAMK protein kinase</fullName>
    </submittedName>
</protein>
<dbReference type="GO" id="GO:0005829">
    <property type="term" value="C:cytosol"/>
    <property type="evidence" value="ECO:0007669"/>
    <property type="project" value="TreeGrafter"/>
</dbReference>
<reference evidence="5 6" key="1">
    <citation type="submission" date="2009-11" db="EMBL/GenBank/DDBJ databases">
        <title>Annotation of Allomyces macrogynus ATCC 38327.</title>
        <authorList>
            <consortium name="The Broad Institute Genome Sequencing Platform"/>
            <person name="Russ C."/>
            <person name="Cuomo C."/>
            <person name="Burger G."/>
            <person name="Gray M.W."/>
            <person name="Holland P.W.H."/>
            <person name="King N."/>
            <person name="Lang F.B.F."/>
            <person name="Roger A.J."/>
            <person name="Ruiz-Trillo I."/>
            <person name="Young S.K."/>
            <person name="Zeng Q."/>
            <person name="Gargeya S."/>
            <person name="Fitzgerald M."/>
            <person name="Haas B."/>
            <person name="Abouelleil A."/>
            <person name="Alvarado L."/>
            <person name="Arachchi H.M."/>
            <person name="Berlin A."/>
            <person name="Chapman S.B."/>
            <person name="Gearin G."/>
            <person name="Goldberg J."/>
            <person name="Griggs A."/>
            <person name="Gujja S."/>
            <person name="Hansen M."/>
            <person name="Heiman D."/>
            <person name="Howarth C."/>
            <person name="Larimer J."/>
            <person name="Lui A."/>
            <person name="MacDonald P.J.P."/>
            <person name="McCowen C."/>
            <person name="Montmayeur A."/>
            <person name="Murphy C."/>
            <person name="Neiman D."/>
            <person name="Pearson M."/>
            <person name="Priest M."/>
            <person name="Roberts A."/>
            <person name="Saif S."/>
            <person name="Shea T."/>
            <person name="Sisk P."/>
            <person name="Stolte C."/>
            <person name="Sykes S."/>
            <person name="Wortman J."/>
            <person name="Nusbaum C."/>
            <person name="Birren B."/>
        </authorList>
    </citation>
    <scope>NUCLEOTIDE SEQUENCE [LARGE SCALE GENOMIC DNA]</scope>
    <source>
        <strain evidence="5 6">ATCC 38327</strain>
    </source>
</reference>
<dbReference type="SUPFAM" id="SSF56112">
    <property type="entry name" value="Protein kinase-like (PK-like)"/>
    <property type="match status" value="2"/>
</dbReference>
<dbReference type="SMART" id="SM00220">
    <property type="entry name" value="S_TKc"/>
    <property type="match status" value="1"/>
</dbReference>
<keyword evidence="5" id="KW-0808">Transferase</keyword>
<organism evidence="5 6">
    <name type="scientific">Allomyces macrogynus (strain ATCC 38327)</name>
    <name type="common">Allomyces javanicus var. macrogynus</name>
    <dbReference type="NCBI Taxonomy" id="578462"/>
    <lineage>
        <taxon>Eukaryota</taxon>
        <taxon>Fungi</taxon>
        <taxon>Fungi incertae sedis</taxon>
        <taxon>Blastocladiomycota</taxon>
        <taxon>Blastocladiomycetes</taxon>
        <taxon>Blastocladiales</taxon>
        <taxon>Blastocladiaceae</taxon>
        <taxon>Allomyces</taxon>
    </lineage>
</organism>
<proteinExistence type="predicted"/>
<keyword evidence="6" id="KW-1185">Reference proteome</keyword>
<dbReference type="GO" id="GO:0004674">
    <property type="term" value="F:protein serine/threonine kinase activity"/>
    <property type="evidence" value="ECO:0007669"/>
    <property type="project" value="TreeGrafter"/>
</dbReference>
<dbReference type="VEuPathDB" id="FungiDB:AMAG_13464"/>
<name>A0A0L0T2E1_ALLM3</name>
<dbReference type="STRING" id="578462.A0A0L0T2E1"/>
<evidence type="ECO:0000313" key="5">
    <source>
        <dbReference type="EMBL" id="KNE68825.1"/>
    </source>
</evidence>
<keyword evidence="5" id="KW-0418">Kinase</keyword>
<sequence>MDLLAPVPRTHLFGADLHPALLDLVHLSEEVLGLGAHAVVLRAVLRRTVPPPSPTQPPTPTSPTTPVRGPAAADSNVDPATPEAVAAAALADVPLQRPSRDEFGPGRAVAVKFIFKDEAMALAAHESLGGPGPPAVASRSPSPMFFAAPVPTPAPTPAALTLELPPNGAPARLRTPTPTPPADMPVEIRVLSQLSHPNLIRLLAHFEDDAFYYLVMELAGPDVAWSEAEVDHAWNQERPERGYGATPLQSRTSSPCRSQRTSICGEVAMMVVSPRRATFEAFLAGQQSLGPVPLFKTSRDLFECLERFGPFCEPRARLVFRQLVDAMAYLHAHNLCHNDIKDENLILSDSLHLKVIDFGSAGPANVPLHGSLGTDAYNSPESLRSNDHACPRDEDPTAPPCKYCFDPVKSEMWALGTVLYVMLNVDLPFDSAQDVLYSPHFRPYRVQVSEKAKLLLSRLLRRDPKLRWGLDDVQTSAWMKATR</sequence>
<dbReference type="PANTHER" id="PTHR24346">
    <property type="entry name" value="MAP/MICROTUBULE AFFINITY-REGULATING KINASE"/>
    <property type="match status" value="1"/>
</dbReference>
<dbReference type="PROSITE" id="PS00108">
    <property type="entry name" value="PROTEIN_KINASE_ST"/>
    <property type="match status" value="1"/>
</dbReference>
<dbReference type="PANTHER" id="PTHR24346:SF51">
    <property type="entry name" value="PAS DOMAIN-CONTAINING SERINE_THREONINE-PROTEIN KINASE"/>
    <property type="match status" value="1"/>
</dbReference>
<dbReference type="eggNOG" id="KOG0588">
    <property type="taxonomic scope" value="Eukaryota"/>
</dbReference>
<dbReference type="AlphaFoldDB" id="A0A0L0T2E1"/>
<evidence type="ECO:0000256" key="1">
    <source>
        <dbReference type="ARBA" id="ARBA00022741"/>
    </source>
</evidence>
<evidence type="ECO:0000256" key="3">
    <source>
        <dbReference type="SAM" id="MobiDB-lite"/>
    </source>
</evidence>
<dbReference type="InterPro" id="IPR008271">
    <property type="entry name" value="Ser/Thr_kinase_AS"/>
</dbReference>
<dbReference type="InterPro" id="IPR000719">
    <property type="entry name" value="Prot_kinase_dom"/>
</dbReference>
<feature type="domain" description="Protein kinase" evidence="4">
    <location>
        <begin position="26"/>
        <end position="479"/>
    </location>
</feature>
<dbReference type="GO" id="GO:0045719">
    <property type="term" value="P:negative regulation of glycogen biosynthetic process"/>
    <property type="evidence" value="ECO:0007669"/>
    <property type="project" value="TreeGrafter"/>
</dbReference>
<evidence type="ECO:0000313" key="6">
    <source>
        <dbReference type="Proteomes" id="UP000054350"/>
    </source>
</evidence>
<dbReference type="Gene3D" id="3.30.200.20">
    <property type="entry name" value="Phosphorylase Kinase, domain 1"/>
    <property type="match status" value="1"/>
</dbReference>
<evidence type="ECO:0000259" key="4">
    <source>
        <dbReference type="PROSITE" id="PS50011"/>
    </source>
</evidence>
<keyword evidence="1" id="KW-0547">Nucleotide-binding</keyword>
<dbReference type="PROSITE" id="PS50011">
    <property type="entry name" value="PROTEIN_KINASE_DOM"/>
    <property type="match status" value="1"/>
</dbReference>
<dbReference type="InterPro" id="IPR011009">
    <property type="entry name" value="Kinase-like_dom_sf"/>
</dbReference>
<dbReference type="Proteomes" id="UP000054350">
    <property type="component" value="Unassembled WGS sequence"/>
</dbReference>
<dbReference type="Pfam" id="PF00069">
    <property type="entry name" value="Pkinase"/>
    <property type="match status" value="1"/>
</dbReference>
<dbReference type="GO" id="GO:0005634">
    <property type="term" value="C:nucleus"/>
    <property type="evidence" value="ECO:0007669"/>
    <property type="project" value="TreeGrafter"/>
</dbReference>
<reference evidence="6" key="2">
    <citation type="submission" date="2009-11" db="EMBL/GenBank/DDBJ databases">
        <title>The Genome Sequence of Allomyces macrogynus strain ATCC 38327.</title>
        <authorList>
            <consortium name="The Broad Institute Genome Sequencing Platform"/>
            <person name="Russ C."/>
            <person name="Cuomo C."/>
            <person name="Shea T."/>
            <person name="Young S.K."/>
            <person name="Zeng Q."/>
            <person name="Koehrsen M."/>
            <person name="Haas B."/>
            <person name="Borodovsky M."/>
            <person name="Guigo R."/>
            <person name="Alvarado L."/>
            <person name="Berlin A."/>
            <person name="Borenstein D."/>
            <person name="Chen Z."/>
            <person name="Engels R."/>
            <person name="Freedman E."/>
            <person name="Gellesch M."/>
            <person name="Goldberg J."/>
            <person name="Griggs A."/>
            <person name="Gujja S."/>
            <person name="Heiman D."/>
            <person name="Hepburn T."/>
            <person name="Howarth C."/>
            <person name="Jen D."/>
            <person name="Larson L."/>
            <person name="Lewis B."/>
            <person name="Mehta T."/>
            <person name="Park D."/>
            <person name="Pearson M."/>
            <person name="Roberts A."/>
            <person name="Saif S."/>
            <person name="Shenoy N."/>
            <person name="Sisk P."/>
            <person name="Stolte C."/>
            <person name="Sykes S."/>
            <person name="Walk T."/>
            <person name="White J."/>
            <person name="Yandava C."/>
            <person name="Burger G."/>
            <person name="Gray M.W."/>
            <person name="Holland P.W.H."/>
            <person name="King N."/>
            <person name="Lang F.B.F."/>
            <person name="Roger A.J."/>
            <person name="Ruiz-Trillo I."/>
            <person name="Lander E."/>
            <person name="Nusbaum C."/>
        </authorList>
    </citation>
    <scope>NUCLEOTIDE SEQUENCE [LARGE SCALE GENOMIC DNA]</scope>
    <source>
        <strain evidence="6">ATCC 38327</strain>
    </source>
</reference>
<dbReference type="GO" id="GO:0035556">
    <property type="term" value="P:intracellular signal transduction"/>
    <property type="evidence" value="ECO:0007669"/>
    <property type="project" value="TreeGrafter"/>
</dbReference>
<dbReference type="OrthoDB" id="5560894at2759"/>
<evidence type="ECO:0000256" key="2">
    <source>
        <dbReference type="ARBA" id="ARBA00022840"/>
    </source>
</evidence>
<feature type="compositionally biased region" description="Pro residues" evidence="3">
    <location>
        <begin position="49"/>
        <end position="63"/>
    </location>
</feature>